<sequence length="275" mass="32351">MALSSAFHERLEQMEHTRNQRFSLLQAEKSLQATKYEVLASKLTNIRSMEQRCLALDQKIASQNFKISVLNSEIESLDAKHLEDSQKLRDLKSELEELEELGKEKERFYELKGLEMTDFREKVERFVAECRTRVNELRNHVDELRSTFSELHGNSGHFDNCKIAAAEKRKSELVAMKESLNKNLASNYQLRAQYEKQLQNILAAHNEDRRMKKLNHEAKEQEAAQYNFAPSQVRYSHLIAFLSFLDHPVAYQYAPRFSSKYQYMEPKFTQNFFPN</sequence>
<dbReference type="OrthoDB" id="1903594at2759"/>
<keyword evidence="3" id="KW-1185">Reference proteome</keyword>
<protein>
    <submittedName>
        <fullName evidence="2">Uncharacterized protein</fullName>
    </submittedName>
</protein>
<dbReference type="InterPro" id="IPR021042">
    <property type="entry name" value="Herpes_UL139_cytomegalovirus"/>
</dbReference>
<dbReference type="Proteomes" id="UP000593562">
    <property type="component" value="Unassembled WGS sequence"/>
</dbReference>
<feature type="coiled-coil region" evidence="1">
    <location>
        <begin position="81"/>
        <end position="224"/>
    </location>
</feature>
<organism evidence="2 3">
    <name type="scientific">Tripterygium wilfordii</name>
    <name type="common">Thunder God vine</name>
    <dbReference type="NCBI Taxonomy" id="458696"/>
    <lineage>
        <taxon>Eukaryota</taxon>
        <taxon>Viridiplantae</taxon>
        <taxon>Streptophyta</taxon>
        <taxon>Embryophyta</taxon>
        <taxon>Tracheophyta</taxon>
        <taxon>Spermatophyta</taxon>
        <taxon>Magnoliopsida</taxon>
        <taxon>eudicotyledons</taxon>
        <taxon>Gunneridae</taxon>
        <taxon>Pentapetalae</taxon>
        <taxon>rosids</taxon>
        <taxon>fabids</taxon>
        <taxon>Celastrales</taxon>
        <taxon>Celastraceae</taxon>
        <taxon>Tripterygium</taxon>
    </lineage>
</organism>
<reference evidence="2 3" key="1">
    <citation type="journal article" date="2020" name="Nat. Commun.">
        <title>Genome of Tripterygium wilfordii and identification of cytochrome P450 involved in triptolide biosynthesis.</title>
        <authorList>
            <person name="Tu L."/>
            <person name="Su P."/>
            <person name="Zhang Z."/>
            <person name="Gao L."/>
            <person name="Wang J."/>
            <person name="Hu T."/>
            <person name="Zhou J."/>
            <person name="Zhang Y."/>
            <person name="Zhao Y."/>
            <person name="Liu Y."/>
            <person name="Song Y."/>
            <person name="Tong Y."/>
            <person name="Lu Y."/>
            <person name="Yang J."/>
            <person name="Xu C."/>
            <person name="Jia M."/>
            <person name="Peters R.J."/>
            <person name="Huang L."/>
            <person name="Gao W."/>
        </authorList>
    </citation>
    <scope>NUCLEOTIDE SEQUENCE [LARGE SCALE GENOMIC DNA]</scope>
    <source>
        <strain evidence="3">cv. XIE 37</strain>
        <tissue evidence="2">Leaf</tissue>
    </source>
</reference>
<keyword evidence="1" id="KW-0175">Coiled coil</keyword>
<dbReference type="EMBL" id="JAAARO010000001">
    <property type="protein sequence ID" value="KAF5752737.1"/>
    <property type="molecule type" value="Genomic_DNA"/>
</dbReference>
<dbReference type="InParanoid" id="A0A7J7E2C3"/>
<dbReference type="AlphaFoldDB" id="A0A7J7E2C3"/>
<dbReference type="PANTHER" id="PTHR37214:SF2">
    <property type="entry name" value="CYTOMEGALOVIRUS UL139 PROTEIN"/>
    <property type="match status" value="1"/>
</dbReference>
<accession>A0A7J7E2C3</accession>
<evidence type="ECO:0000256" key="1">
    <source>
        <dbReference type="SAM" id="Coils"/>
    </source>
</evidence>
<dbReference type="Pfam" id="PF12507">
    <property type="entry name" value="HCMV_UL139"/>
    <property type="match status" value="1"/>
</dbReference>
<dbReference type="PANTHER" id="PTHR37214">
    <property type="entry name" value="CYTOMEGALOVIRUS UL139 PROTEIN"/>
    <property type="match status" value="1"/>
</dbReference>
<name>A0A7J7E2C3_TRIWF</name>
<evidence type="ECO:0000313" key="2">
    <source>
        <dbReference type="EMBL" id="KAF5752737.1"/>
    </source>
</evidence>
<comment type="caution">
    <text evidence="2">The sequence shown here is derived from an EMBL/GenBank/DDBJ whole genome shotgun (WGS) entry which is preliminary data.</text>
</comment>
<gene>
    <name evidence="2" type="ORF">HS088_TW01G00654</name>
</gene>
<evidence type="ECO:0000313" key="3">
    <source>
        <dbReference type="Proteomes" id="UP000593562"/>
    </source>
</evidence>
<proteinExistence type="predicted"/>